<dbReference type="EMBL" id="CP016359">
    <property type="protein sequence ID" value="APU68314.1"/>
    <property type="molecule type" value="Genomic_DNA"/>
</dbReference>
<proteinExistence type="predicted"/>
<accession>A0A1L7I519</accession>
<name>A0A1L7I519_9FLAO</name>
<dbReference type="Proteomes" id="UP000186230">
    <property type="component" value="Chromosome"/>
</dbReference>
<gene>
    <name evidence="1" type="ORF">GRFL_1590</name>
</gene>
<evidence type="ECO:0000313" key="2">
    <source>
        <dbReference type="Proteomes" id="UP000186230"/>
    </source>
</evidence>
<dbReference type="AlphaFoldDB" id="A0A1L7I519"/>
<reference evidence="1 2" key="1">
    <citation type="submission" date="2016-07" db="EMBL/GenBank/DDBJ databases">
        <title>Multi-omics approach to identify versatile polysaccharide utilization systems of a marine flavobacterium Gramella flava.</title>
        <authorList>
            <person name="Tang K."/>
        </authorList>
    </citation>
    <scope>NUCLEOTIDE SEQUENCE [LARGE SCALE GENOMIC DNA]</scope>
    <source>
        <strain evidence="1 2">JLT2011</strain>
    </source>
</reference>
<evidence type="ECO:0000313" key="1">
    <source>
        <dbReference type="EMBL" id="APU68314.1"/>
    </source>
</evidence>
<dbReference type="STRING" id="1229726.GRFL_1590"/>
<protein>
    <submittedName>
        <fullName evidence="1">Uncharacterized protein</fullName>
    </submittedName>
</protein>
<sequence length="117" mass="12944">MWTGLWVFSLTLAIFGSEFLWNDNKVLTIIFILINLGVGIMMIRANIQYVKSLDELQRLIALQAMGIALGVAVVGGITYSALDVTNVIGFDAEISHLVLLVGISYLISIVRSHFQFK</sequence>
<keyword evidence="2" id="KW-1185">Reference proteome</keyword>
<organism evidence="1 2">
    <name type="scientific">Christiangramia flava JLT2011</name>
    <dbReference type="NCBI Taxonomy" id="1229726"/>
    <lineage>
        <taxon>Bacteria</taxon>
        <taxon>Pseudomonadati</taxon>
        <taxon>Bacteroidota</taxon>
        <taxon>Flavobacteriia</taxon>
        <taxon>Flavobacteriales</taxon>
        <taxon>Flavobacteriaceae</taxon>
        <taxon>Christiangramia</taxon>
    </lineage>
</organism>
<dbReference type="KEGG" id="gfl:GRFL_1590"/>